<evidence type="ECO:0000313" key="3">
    <source>
        <dbReference type="Proteomes" id="UP000001064"/>
    </source>
</evidence>
<reference evidence="3" key="1">
    <citation type="journal article" date="2011" name="Genome Biol.">
        <title>Comparative genomics of the social amoebae Dictyostelium discoideum and Dictyostelium purpureum.</title>
        <authorList>
            <consortium name="US DOE Joint Genome Institute (JGI-PGF)"/>
            <person name="Sucgang R."/>
            <person name="Kuo A."/>
            <person name="Tian X."/>
            <person name="Salerno W."/>
            <person name="Parikh A."/>
            <person name="Feasley C.L."/>
            <person name="Dalin E."/>
            <person name="Tu H."/>
            <person name="Huang E."/>
            <person name="Barry K."/>
            <person name="Lindquist E."/>
            <person name="Shapiro H."/>
            <person name="Bruce D."/>
            <person name="Schmutz J."/>
            <person name="Salamov A."/>
            <person name="Fey P."/>
            <person name="Gaudet P."/>
            <person name="Anjard C."/>
            <person name="Babu M.M."/>
            <person name="Basu S."/>
            <person name="Bushmanova Y."/>
            <person name="van der Wel H."/>
            <person name="Katoh-Kurasawa M."/>
            <person name="Dinh C."/>
            <person name="Coutinho P.M."/>
            <person name="Saito T."/>
            <person name="Elias M."/>
            <person name="Schaap P."/>
            <person name="Kay R.R."/>
            <person name="Henrissat B."/>
            <person name="Eichinger L."/>
            <person name="Rivero F."/>
            <person name="Putnam N.H."/>
            <person name="West C.M."/>
            <person name="Loomis W.F."/>
            <person name="Chisholm R.L."/>
            <person name="Shaulsky G."/>
            <person name="Strassmann J.E."/>
            <person name="Queller D.C."/>
            <person name="Kuspa A."/>
            <person name="Grigoriev I.V."/>
        </authorList>
    </citation>
    <scope>NUCLEOTIDE SEQUENCE [LARGE SCALE GENOMIC DNA]</scope>
    <source>
        <strain evidence="3">QSDP1</strain>
    </source>
</reference>
<feature type="signal peptide" evidence="1">
    <location>
        <begin position="1"/>
        <end position="22"/>
    </location>
</feature>
<dbReference type="InterPro" id="IPR053331">
    <property type="entry name" value="EGF-like_comC"/>
</dbReference>
<name>F0ZG77_DICPU</name>
<dbReference type="PANTHER" id="PTHR24032">
    <property type="entry name" value="EGF-LIKE DOMAIN-CONTAINING PROTEIN-RELATED-RELATED"/>
    <property type="match status" value="1"/>
</dbReference>
<evidence type="ECO:0008006" key="4">
    <source>
        <dbReference type="Google" id="ProtNLM"/>
    </source>
</evidence>
<organism evidence="2 3">
    <name type="scientific">Dictyostelium purpureum</name>
    <name type="common">Slime mold</name>
    <dbReference type="NCBI Taxonomy" id="5786"/>
    <lineage>
        <taxon>Eukaryota</taxon>
        <taxon>Amoebozoa</taxon>
        <taxon>Evosea</taxon>
        <taxon>Eumycetozoa</taxon>
        <taxon>Dictyostelia</taxon>
        <taxon>Dictyosteliales</taxon>
        <taxon>Dictyosteliaceae</taxon>
        <taxon>Dictyostelium</taxon>
    </lineage>
</organism>
<evidence type="ECO:0000313" key="2">
    <source>
        <dbReference type="EMBL" id="EGC37055.1"/>
    </source>
</evidence>
<accession>F0ZG77</accession>
<protein>
    <recommendedName>
        <fullName evidence="4">EGF-like domain-containing protein</fullName>
    </recommendedName>
</protein>
<dbReference type="Proteomes" id="UP000001064">
    <property type="component" value="Unassembled WGS sequence"/>
</dbReference>
<dbReference type="AlphaFoldDB" id="F0ZG77"/>
<sequence>MKLNFFIYLFLILFNFINKCVGDRGLPSCDLCVGDNIPLCQPDYKICICEDGYQGTYCNESSDLYVTSYRPASSIGGYAWLYGYFTDIHTNEEVYINNIQVLVTQANKYSYLVFVDELDENGVYDLLVKQNGKSWFGKDYYSPLGFQCDSSNGYFYNNICYCNRKYQGKHCTELSPIAIDYKIQVSINGGVIDGSGWFGDEPSYLDLTFVIGMDFNNSINISSINSTNFQGTVKEVSNGGPQDIRIYNTTDKALVFTGTNMLYYNSSICNEKCLNGYECIDSRCVIVQISSNDSSAGSSNSSSSNQESGDIFCRNEGNGLTVGSFTSVNCTAYSASKCVDNNNHIECTRNTNGIVTCVTPKSNSSISCYGTSIECTSSNVKCSIDSKGKMEVNDVPTTKTTVHFKDGKEIDENSSSEVINNGSSTSPSFLIFLSIILLQILKI</sequence>
<dbReference type="InParanoid" id="F0ZG77"/>
<feature type="chain" id="PRO_5003263613" description="EGF-like domain-containing protein" evidence="1">
    <location>
        <begin position="23"/>
        <end position="443"/>
    </location>
</feature>
<dbReference type="RefSeq" id="XP_003286412.1">
    <property type="nucleotide sequence ID" value="XM_003286364.1"/>
</dbReference>
<dbReference type="GeneID" id="10503806"/>
<proteinExistence type="predicted"/>
<keyword evidence="3" id="KW-1185">Reference proteome</keyword>
<dbReference type="EMBL" id="GL871009">
    <property type="protein sequence ID" value="EGC37055.1"/>
    <property type="molecule type" value="Genomic_DNA"/>
</dbReference>
<dbReference type="VEuPathDB" id="AmoebaDB:DICPUDRAFT_77301"/>
<gene>
    <name evidence="2" type="ORF">DICPUDRAFT_77301</name>
</gene>
<evidence type="ECO:0000256" key="1">
    <source>
        <dbReference type="SAM" id="SignalP"/>
    </source>
</evidence>
<keyword evidence="1" id="KW-0732">Signal</keyword>
<dbReference type="KEGG" id="dpp:DICPUDRAFT_77301"/>